<evidence type="ECO:0000313" key="3">
    <source>
        <dbReference type="EMBL" id="RKT52520.1"/>
    </source>
</evidence>
<accession>A0A495VUH3</accession>
<feature type="region of interest" description="Disordered" evidence="1">
    <location>
        <begin position="1"/>
        <end position="145"/>
    </location>
</feature>
<sequence>MADRERGSRRGKPASGARPDRSGRTGRSGRASDTGRGGSAGGRAGGSGSAGGRSGGAGSSGGRAGSSGAGSSGGRGRGGDAKAGGTGRLGRFGRAGGERAAGTRRGARSARLAEQARATQAARAARAARPQSKARSREGTGGAFGMTGTRRAALLAMVVCALALTIAVPLQTYLAQREELREVNASQETLRAEVGQLERRKGELADPAHLEAEARRRLHYVRPGETPYVVQLPGDAERGPDEERPAATPAADKAWYEQLWDSVAAR</sequence>
<evidence type="ECO:0000256" key="1">
    <source>
        <dbReference type="SAM" id="MobiDB-lite"/>
    </source>
</evidence>
<keyword evidence="2" id="KW-0472">Membrane</keyword>
<feature type="region of interest" description="Disordered" evidence="1">
    <location>
        <begin position="229"/>
        <end position="253"/>
    </location>
</feature>
<dbReference type="AlphaFoldDB" id="A0A495VUH3"/>
<reference evidence="3 4" key="1">
    <citation type="submission" date="2018-10" db="EMBL/GenBank/DDBJ databases">
        <title>Sequencing the genomes of 1000 actinobacteria strains.</title>
        <authorList>
            <person name="Klenk H.-P."/>
        </authorList>
    </citation>
    <scope>NUCLEOTIDE SEQUENCE [LARGE SCALE GENOMIC DNA]</scope>
    <source>
        <strain evidence="3 4">DSM 43800</strain>
    </source>
</reference>
<keyword evidence="4" id="KW-1185">Reference proteome</keyword>
<dbReference type="RefSeq" id="WP_246018682.1">
    <property type="nucleotide sequence ID" value="NZ_RBXO01000001.1"/>
</dbReference>
<evidence type="ECO:0000256" key="2">
    <source>
        <dbReference type="SAM" id="Phobius"/>
    </source>
</evidence>
<dbReference type="InterPro" id="IPR007060">
    <property type="entry name" value="FtsL/DivIC"/>
</dbReference>
<keyword evidence="2" id="KW-0812">Transmembrane</keyword>
<feature type="compositionally biased region" description="Basic and acidic residues" evidence="1">
    <location>
        <begin position="235"/>
        <end position="245"/>
    </location>
</feature>
<gene>
    <name evidence="3" type="ORF">C8E97_1037</name>
</gene>
<evidence type="ECO:0000313" key="4">
    <source>
        <dbReference type="Proteomes" id="UP000282084"/>
    </source>
</evidence>
<dbReference type="EMBL" id="RBXO01000001">
    <property type="protein sequence ID" value="RKT52520.1"/>
    <property type="molecule type" value="Genomic_DNA"/>
</dbReference>
<feature type="compositionally biased region" description="Gly residues" evidence="1">
    <location>
        <begin position="35"/>
        <end position="95"/>
    </location>
</feature>
<feature type="transmembrane region" description="Helical" evidence="2">
    <location>
        <begin position="152"/>
        <end position="174"/>
    </location>
</feature>
<protein>
    <submittedName>
        <fullName evidence="3">Septum formation initiator</fullName>
    </submittedName>
</protein>
<dbReference type="Proteomes" id="UP000282084">
    <property type="component" value="Unassembled WGS sequence"/>
</dbReference>
<keyword evidence="2" id="KW-1133">Transmembrane helix</keyword>
<name>A0A495VUH3_9PSEU</name>
<feature type="compositionally biased region" description="Low complexity" evidence="1">
    <location>
        <begin position="98"/>
        <end position="133"/>
    </location>
</feature>
<comment type="caution">
    <text evidence="3">The sequence shown here is derived from an EMBL/GenBank/DDBJ whole genome shotgun (WGS) entry which is preliminary data.</text>
</comment>
<proteinExistence type="predicted"/>
<organism evidence="3 4">
    <name type="scientific">Saccharothrix australiensis</name>
    <dbReference type="NCBI Taxonomy" id="2072"/>
    <lineage>
        <taxon>Bacteria</taxon>
        <taxon>Bacillati</taxon>
        <taxon>Actinomycetota</taxon>
        <taxon>Actinomycetes</taxon>
        <taxon>Pseudonocardiales</taxon>
        <taxon>Pseudonocardiaceae</taxon>
        <taxon>Saccharothrix</taxon>
    </lineage>
</organism>
<dbReference type="Pfam" id="PF04977">
    <property type="entry name" value="DivIC"/>
    <property type="match status" value="1"/>
</dbReference>